<reference evidence="12 13" key="1">
    <citation type="submission" date="2021-03" db="EMBL/GenBank/DDBJ databases">
        <title>Metabolic Capacity of the Antarctic Cyanobacterium Phormidium pseudopriestleyi that Sustains Oxygenic Photosynthesis in the Presence of Hydrogen Sulfide.</title>
        <authorList>
            <person name="Lumian J.E."/>
            <person name="Jungblut A.D."/>
            <person name="Dillon M.L."/>
            <person name="Hawes I."/>
            <person name="Doran P.T."/>
            <person name="Mackey T.J."/>
            <person name="Dick G.J."/>
            <person name="Grettenberger C.L."/>
            <person name="Sumner D.Y."/>
        </authorList>
    </citation>
    <scope>NUCLEOTIDE SEQUENCE [LARGE SCALE GENOMIC DNA]</scope>
    <source>
        <strain evidence="12 13">FRX01</strain>
    </source>
</reference>
<evidence type="ECO:0000256" key="7">
    <source>
        <dbReference type="ARBA" id="ARBA00022777"/>
    </source>
</evidence>
<dbReference type="Pfam" id="PF01202">
    <property type="entry name" value="SKI"/>
    <property type="match status" value="1"/>
</dbReference>
<gene>
    <name evidence="11" type="primary">aroK</name>
    <name evidence="12" type="ORF">J0895_16240</name>
</gene>
<evidence type="ECO:0000256" key="11">
    <source>
        <dbReference type="HAMAP-Rule" id="MF_00109"/>
    </source>
</evidence>
<dbReference type="InterPro" id="IPR023000">
    <property type="entry name" value="Shikimate_kinase_CS"/>
</dbReference>
<evidence type="ECO:0000313" key="12">
    <source>
        <dbReference type="EMBL" id="MBO0350616.1"/>
    </source>
</evidence>
<comment type="catalytic activity">
    <reaction evidence="10 11">
        <text>shikimate + ATP = 3-phosphoshikimate + ADP + H(+)</text>
        <dbReference type="Rhea" id="RHEA:13121"/>
        <dbReference type="ChEBI" id="CHEBI:15378"/>
        <dbReference type="ChEBI" id="CHEBI:30616"/>
        <dbReference type="ChEBI" id="CHEBI:36208"/>
        <dbReference type="ChEBI" id="CHEBI:145989"/>
        <dbReference type="ChEBI" id="CHEBI:456216"/>
        <dbReference type="EC" id="2.7.1.71"/>
    </reaction>
</comment>
<feature type="binding site" evidence="11">
    <location>
        <position position="39"/>
    </location>
    <ligand>
        <name>substrate</name>
    </ligand>
</feature>
<dbReference type="InterPro" id="IPR000623">
    <property type="entry name" value="Shikimate_kinase/TSH1"/>
</dbReference>
<feature type="binding site" evidence="11">
    <location>
        <position position="122"/>
    </location>
    <ligand>
        <name>ATP</name>
        <dbReference type="ChEBI" id="CHEBI:30616"/>
    </ligand>
</feature>
<keyword evidence="11" id="KW-0963">Cytoplasm</keyword>
<keyword evidence="11" id="KW-0479">Metal-binding</keyword>
<comment type="function">
    <text evidence="11">Catalyzes the specific phosphorylation of the 3-hydroxyl group of shikimic acid using ATP as a cosubstrate.</text>
</comment>
<dbReference type="InterPro" id="IPR027417">
    <property type="entry name" value="P-loop_NTPase"/>
</dbReference>
<evidence type="ECO:0000256" key="5">
    <source>
        <dbReference type="ARBA" id="ARBA00022679"/>
    </source>
</evidence>
<dbReference type="EMBL" id="JAFLQW010000432">
    <property type="protein sequence ID" value="MBO0350616.1"/>
    <property type="molecule type" value="Genomic_DNA"/>
</dbReference>
<name>A0ABS3FU24_9CYAN</name>
<accession>A0ABS3FU24</accession>
<keyword evidence="11" id="KW-0460">Magnesium</keyword>
<dbReference type="CDD" id="cd00464">
    <property type="entry name" value="SK"/>
    <property type="match status" value="1"/>
</dbReference>
<feature type="binding site" evidence="11">
    <location>
        <position position="63"/>
    </location>
    <ligand>
        <name>substrate</name>
    </ligand>
</feature>
<feature type="binding site" evidence="11">
    <location>
        <position position="85"/>
    </location>
    <ligand>
        <name>substrate</name>
    </ligand>
</feature>
<evidence type="ECO:0000256" key="3">
    <source>
        <dbReference type="ARBA" id="ARBA00012154"/>
    </source>
</evidence>
<dbReference type="Gene3D" id="3.40.50.300">
    <property type="entry name" value="P-loop containing nucleotide triphosphate hydrolases"/>
    <property type="match status" value="1"/>
</dbReference>
<evidence type="ECO:0000256" key="10">
    <source>
        <dbReference type="ARBA" id="ARBA00048567"/>
    </source>
</evidence>
<dbReference type="SUPFAM" id="SSF52540">
    <property type="entry name" value="P-loop containing nucleoside triphosphate hydrolases"/>
    <property type="match status" value="1"/>
</dbReference>
<dbReference type="PRINTS" id="PR01100">
    <property type="entry name" value="SHIKIMTKNASE"/>
</dbReference>
<comment type="subunit">
    <text evidence="11">Monomer.</text>
</comment>
<protein>
    <recommendedName>
        <fullName evidence="3 11">Shikimate kinase</fullName>
        <shortName evidence="11">SK</shortName>
        <ecNumber evidence="3 11">2.7.1.71</ecNumber>
    </recommendedName>
</protein>
<comment type="subcellular location">
    <subcellularLocation>
        <location evidence="11">Cytoplasm</location>
    </subcellularLocation>
</comment>
<feature type="binding site" evidence="11">
    <location>
        <position position="141"/>
    </location>
    <ligand>
        <name>substrate</name>
    </ligand>
</feature>
<dbReference type="InterPro" id="IPR031322">
    <property type="entry name" value="Shikimate/glucono_kinase"/>
</dbReference>
<comment type="pathway">
    <text evidence="1 11">Metabolic intermediate biosynthesis; chorismate biosynthesis; chorismate from D-erythrose 4-phosphate and phosphoenolpyruvate: step 5/7.</text>
</comment>
<dbReference type="Proteomes" id="UP000664844">
    <property type="component" value="Unassembled WGS sequence"/>
</dbReference>
<dbReference type="PANTHER" id="PTHR21087:SF16">
    <property type="entry name" value="SHIKIMATE KINASE 1, CHLOROPLASTIC"/>
    <property type="match status" value="1"/>
</dbReference>
<organism evidence="12 13">
    <name type="scientific">Phormidium pseudopriestleyi FRX01</name>
    <dbReference type="NCBI Taxonomy" id="1759528"/>
    <lineage>
        <taxon>Bacteria</taxon>
        <taxon>Bacillati</taxon>
        <taxon>Cyanobacteriota</taxon>
        <taxon>Cyanophyceae</taxon>
        <taxon>Oscillatoriophycideae</taxon>
        <taxon>Oscillatoriales</taxon>
        <taxon>Oscillatoriaceae</taxon>
        <taxon>Phormidium</taxon>
    </lineage>
</organism>
<keyword evidence="9 11" id="KW-0057">Aromatic amino acid biosynthesis</keyword>
<sequence length="182" mass="20481">MNQFLKGCNLYLIGMMGSGKTTIAQILAPQLEYRYFDTDRLIEQVAGQSIPEIFAESGEAAFRELETKVLSELCAYTRLVVATGGGIILNRQNWSYLQHGVVVWLDVPVEQLYQRLSGDTTRPLLRDPDPMAKLRSLLDQRQSLYSQADVRVIVSPEDTPEQIATGVLSEISKILKHRVNQN</sequence>
<comment type="caution">
    <text evidence="11">Lacks conserved residue(s) required for the propagation of feature annotation.</text>
</comment>
<dbReference type="RefSeq" id="WP_207089090.1">
    <property type="nucleotide sequence ID" value="NZ_JAFLQW010000432.1"/>
</dbReference>
<keyword evidence="7 11" id="KW-0418">Kinase</keyword>
<evidence type="ECO:0000256" key="1">
    <source>
        <dbReference type="ARBA" id="ARBA00004842"/>
    </source>
</evidence>
<dbReference type="HAMAP" id="MF_00109">
    <property type="entry name" value="Shikimate_kinase"/>
    <property type="match status" value="1"/>
</dbReference>
<keyword evidence="13" id="KW-1185">Reference proteome</keyword>
<comment type="caution">
    <text evidence="12">The sequence shown here is derived from an EMBL/GenBank/DDBJ whole genome shotgun (WGS) entry which is preliminary data.</text>
</comment>
<proteinExistence type="inferred from homology"/>
<keyword evidence="8 11" id="KW-0067">ATP-binding</keyword>
<dbReference type="EC" id="2.7.1.71" evidence="3 11"/>
<evidence type="ECO:0000256" key="4">
    <source>
        <dbReference type="ARBA" id="ARBA00022605"/>
    </source>
</evidence>
<dbReference type="PROSITE" id="PS01128">
    <property type="entry name" value="SHIKIMATE_KINASE"/>
    <property type="match status" value="1"/>
</dbReference>
<comment type="similarity">
    <text evidence="2 11">Belongs to the shikimate kinase family.</text>
</comment>
<evidence type="ECO:0000313" key="13">
    <source>
        <dbReference type="Proteomes" id="UP000664844"/>
    </source>
</evidence>
<keyword evidence="5 11" id="KW-0808">Transferase</keyword>
<feature type="binding site" evidence="11">
    <location>
        <begin position="17"/>
        <end position="22"/>
    </location>
    <ligand>
        <name>ATP</name>
        <dbReference type="ChEBI" id="CHEBI:30616"/>
    </ligand>
</feature>
<evidence type="ECO:0000256" key="8">
    <source>
        <dbReference type="ARBA" id="ARBA00022840"/>
    </source>
</evidence>
<keyword evidence="6 11" id="KW-0547">Nucleotide-binding</keyword>
<evidence type="ECO:0000256" key="2">
    <source>
        <dbReference type="ARBA" id="ARBA00006997"/>
    </source>
</evidence>
<dbReference type="PANTHER" id="PTHR21087">
    <property type="entry name" value="SHIKIMATE KINASE"/>
    <property type="match status" value="1"/>
</dbReference>
<comment type="cofactor">
    <cofactor evidence="11">
        <name>Mg(2+)</name>
        <dbReference type="ChEBI" id="CHEBI:18420"/>
    </cofactor>
    <text evidence="11">Binds 1 Mg(2+) ion per subunit.</text>
</comment>
<dbReference type="GO" id="GO:0016301">
    <property type="term" value="F:kinase activity"/>
    <property type="evidence" value="ECO:0007669"/>
    <property type="project" value="UniProtKB-KW"/>
</dbReference>
<evidence type="ECO:0000256" key="9">
    <source>
        <dbReference type="ARBA" id="ARBA00023141"/>
    </source>
</evidence>
<evidence type="ECO:0000256" key="6">
    <source>
        <dbReference type="ARBA" id="ARBA00022741"/>
    </source>
</evidence>
<feature type="binding site" evidence="11">
    <location>
        <position position="21"/>
    </location>
    <ligand>
        <name>Mg(2+)</name>
        <dbReference type="ChEBI" id="CHEBI:18420"/>
    </ligand>
</feature>
<keyword evidence="4 11" id="KW-0028">Amino-acid biosynthesis</keyword>